<keyword evidence="4" id="KW-0548">Nucleotidyltransferase</keyword>
<evidence type="ECO:0000313" key="7">
    <source>
        <dbReference type="Proteomes" id="UP000663760"/>
    </source>
</evidence>
<dbReference type="EMBL" id="LR746267">
    <property type="protein sequence ID" value="CAA7395010.1"/>
    <property type="molecule type" value="Genomic_DNA"/>
</dbReference>
<evidence type="ECO:0000256" key="5">
    <source>
        <dbReference type="ARBA" id="ARBA00023163"/>
    </source>
</evidence>
<dbReference type="GO" id="GO:0006351">
    <property type="term" value="P:DNA-templated transcription"/>
    <property type="evidence" value="ECO:0007669"/>
    <property type="project" value="InterPro"/>
</dbReference>
<reference evidence="6" key="1">
    <citation type="submission" date="2020-02" db="EMBL/GenBank/DDBJ databases">
        <authorList>
            <person name="Scholz U."/>
            <person name="Mascher M."/>
            <person name="Fiebig A."/>
        </authorList>
    </citation>
    <scope>NUCLEOTIDE SEQUENCE</scope>
</reference>
<evidence type="ECO:0000256" key="2">
    <source>
        <dbReference type="ARBA" id="ARBA00022478"/>
    </source>
</evidence>
<name>A0A7I8KB63_SPIIN</name>
<dbReference type="GO" id="GO:0000428">
    <property type="term" value="C:DNA-directed RNA polymerase complex"/>
    <property type="evidence" value="ECO:0007669"/>
    <property type="project" value="UniProtKB-KW"/>
</dbReference>
<dbReference type="InterPro" id="IPR045867">
    <property type="entry name" value="DNA-dir_RpoC_beta_prime"/>
</dbReference>
<keyword evidence="3" id="KW-0808">Transferase</keyword>
<dbReference type="OrthoDB" id="784965at2759"/>
<evidence type="ECO:0000256" key="1">
    <source>
        <dbReference type="ARBA" id="ARBA00012418"/>
    </source>
</evidence>
<dbReference type="PANTHER" id="PTHR19376:SF51">
    <property type="entry name" value="DNA-DIRECTED RNA POLYMERASE V SUBUNIT 1"/>
    <property type="match status" value="1"/>
</dbReference>
<sequence>MRSFGKKRKSLSQMVKKVFLYPSWDPHKACHQVSPSPCLQFFYHDPNVDHCVKDMKRTIDTMANVICPILLDTAIKGDPRVHSTKIIWVSPGTTPWVGTSSKRTAGEVALEVVIEKDMAKKNGDAWRVAVDCCLPLMHLIDTTRSIPYGIQQIQDYLGISSAFDQSIQVIQDILLLPVFIP</sequence>
<dbReference type="EC" id="2.7.7.6" evidence="1"/>
<organism evidence="6 7">
    <name type="scientific">Spirodela intermedia</name>
    <name type="common">Intermediate duckweed</name>
    <dbReference type="NCBI Taxonomy" id="51605"/>
    <lineage>
        <taxon>Eukaryota</taxon>
        <taxon>Viridiplantae</taxon>
        <taxon>Streptophyta</taxon>
        <taxon>Embryophyta</taxon>
        <taxon>Tracheophyta</taxon>
        <taxon>Spermatophyta</taxon>
        <taxon>Magnoliopsida</taxon>
        <taxon>Liliopsida</taxon>
        <taxon>Araceae</taxon>
        <taxon>Lemnoideae</taxon>
        <taxon>Spirodela</taxon>
    </lineage>
</organism>
<protein>
    <recommendedName>
        <fullName evidence="1">DNA-directed RNA polymerase</fullName>
        <ecNumber evidence="1">2.7.7.6</ecNumber>
    </recommendedName>
</protein>
<proteinExistence type="predicted"/>
<dbReference type="PANTHER" id="PTHR19376">
    <property type="entry name" value="DNA-DIRECTED RNA POLYMERASE"/>
    <property type="match status" value="1"/>
</dbReference>
<gene>
    <name evidence="6" type="ORF">SI8410_04005671</name>
</gene>
<dbReference type="AlphaFoldDB" id="A0A7I8KB63"/>
<evidence type="ECO:0000256" key="3">
    <source>
        <dbReference type="ARBA" id="ARBA00022679"/>
    </source>
</evidence>
<keyword evidence="7" id="KW-1185">Reference proteome</keyword>
<keyword evidence="5" id="KW-0804">Transcription</keyword>
<accession>A0A7I8KB63</accession>
<evidence type="ECO:0000313" key="6">
    <source>
        <dbReference type="EMBL" id="CAA7395010.1"/>
    </source>
</evidence>
<evidence type="ECO:0000256" key="4">
    <source>
        <dbReference type="ARBA" id="ARBA00022695"/>
    </source>
</evidence>
<dbReference type="GO" id="GO:0003899">
    <property type="term" value="F:DNA-directed RNA polymerase activity"/>
    <property type="evidence" value="ECO:0007669"/>
    <property type="project" value="UniProtKB-EC"/>
</dbReference>
<keyword evidence="2" id="KW-0240">DNA-directed RNA polymerase</keyword>
<dbReference type="Proteomes" id="UP000663760">
    <property type="component" value="Chromosome 4"/>
</dbReference>